<sequence>MTYLAQHICIGTQCIDGPLPTGAGGINTLSDMVNRIVQFLIPLAAVVLLLVFILAGYNYMTSQGNPEKVKSAQAKLTTGLIGFFLLMLAYVLVKVLSFIFGLGGGII</sequence>
<keyword evidence="1" id="KW-0472">Membrane</keyword>
<protein>
    <submittedName>
        <fullName evidence="2">Uncharacterized protein</fullName>
    </submittedName>
</protein>
<feature type="transmembrane region" description="Helical" evidence="1">
    <location>
        <begin position="80"/>
        <end position="102"/>
    </location>
</feature>
<keyword evidence="1" id="KW-1133">Transmembrane helix</keyword>
<comment type="caution">
    <text evidence="2">The sequence shown here is derived from an EMBL/GenBank/DDBJ whole genome shotgun (WGS) entry which is preliminary data.</text>
</comment>
<dbReference type="AlphaFoldDB" id="A0A1F7GKX0"/>
<accession>A0A1F7GKX0</accession>
<evidence type="ECO:0000313" key="2">
    <source>
        <dbReference type="EMBL" id="OGK19583.1"/>
    </source>
</evidence>
<organism evidence="2 3">
    <name type="scientific">Candidatus Roizmanbacteria bacterium RIFCSPHIGHO2_01_FULL_39_8</name>
    <dbReference type="NCBI Taxonomy" id="1802033"/>
    <lineage>
        <taxon>Bacteria</taxon>
        <taxon>Candidatus Roizmaniibacteriota</taxon>
    </lineage>
</organism>
<gene>
    <name evidence="2" type="ORF">A2866_01205</name>
</gene>
<evidence type="ECO:0000256" key="1">
    <source>
        <dbReference type="SAM" id="Phobius"/>
    </source>
</evidence>
<dbReference type="InterPro" id="IPR043993">
    <property type="entry name" value="T4SS_pilin"/>
</dbReference>
<dbReference type="Pfam" id="PF18895">
    <property type="entry name" value="T4SS_pilin"/>
    <property type="match status" value="1"/>
</dbReference>
<dbReference type="EMBL" id="MFZI01000046">
    <property type="protein sequence ID" value="OGK19583.1"/>
    <property type="molecule type" value="Genomic_DNA"/>
</dbReference>
<evidence type="ECO:0000313" key="3">
    <source>
        <dbReference type="Proteomes" id="UP000177026"/>
    </source>
</evidence>
<proteinExistence type="predicted"/>
<name>A0A1F7GKX0_9BACT</name>
<reference evidence="2 3" key="1">
    <citation type="journal article" date="2016" name="Nat. Commun.">
        <title>Thousands of microbial genomes shed light on interconnected biogeochemical processes in an aquifer system.</title>
        <authorList>
            <person name="Anantharaman K."/>
            <person name="Brown C.T."/>
            <person name="Hug L.A."/>
            <person name="Sharon I."/>
            <person name="Castelle C.J."/>
            <person name="Probst A.J."/>
            <person name="Thomas B.C."/>
            <person name="Singh A."/>
            <person name="Wilkins M.J."/>
            <person name="Karaoz U."/>
            <person name="Brodie E.L."/>
            <person name="Williams K.H."/>
            <person name="Hubbard S.S."/>
            <person name="Banfield J.F."/>
        </authorList>
    </citation>
    <scope>NUCLEOTIDE SEQUENCE [LARGE SCALE GENOMIC DNA]</scope>
</reference>
<keyword evidence="1" id="KW-0812">Transmembrane</keyword>
<feature type="transmembrane region" description="Helical" evidence="1">
    <location>
        <begin position="39"/>
        <end position="60"/>
    </location>
</feature>
<dbReference type="Proteomes" id="UP000177026">
    <property type="component" value="Unassembled WGS sequence"/>
</dbReference>